<dbReference type="SMART" id="SM00867">
    <property type="entry name" value="YceI"/>
    <property type="match status" value="1"/>
</dbReference>
<dbReference type="Gene3D" id="2.40.128.110">
    <property type="entry name" value="Lipid/polyisoprenoid-binding, YceI-like"/>
    <property type="match status" value="1"/>
</dbReference>
<gene>
    <name evidence="3" type="ORF">EJN92_15870</name>
</gene>
<evidence type="ECO:0000259" key="2">
    <source>
        <dbReference type="SMART" id="SM00867"/>
    </source>
</evidence>
<dbReference type="OrthoDB" id="9811006at2"/>
<proteinExistence type="predicted"/>
<keyword evidence="1" id="KW-0732">Signal</keyword>
<dbReference type="InterPro" id="IPR036761">
    <property type="entry name" value="TTHA0802/YceI-like_sf"/>
</dbReference>
<dbReference type="RefSeq" id="WP_126128712.1">
    <property type="nucleotide sequence ID" value="NZ_CP034464.1"/>
</dbReference>
<dbReference type="AlphaFoldDB" id="A0A3S9HMN0"/>
<evidence type="ECO:0000256" key="1">
    <source>
        <dbReference type="SAM" id="SignalP"/>
    </source>
</evidence>
<protein>
    <submittedName>
        <fullName evidence="3">YceI family protein</fullName>
    </submittedName>
</protein>
<dbReference type="PANTHER" id="PTHR34406:SF2">
    <property type="entry name" value="PERIPLASMIC PROTEIN"/>
    <property type="match status" value="1"/>
</dbReference>
<evidence type="ECO:0000313" key="3">
    <source>
        <dbReference type="EMBL" id="AZP13339.1"/>
    </source>
</evidence>
<name>A0A3S9HMN0_9BURK</name>
<sequence>MRLFSSLLIVLLWCVSPVSAGERYKIDPEHSYSSFEYSHWGLSLQRGRFDKNAGFVELDLPGKSGAIGFTIESNSVSTGSELFNTAMRSDSFFDAERYPKISFNSSKLIFDQEQLRQIEGVLTIKDISKNVTIEVTHFACRFMFLYMKQACGANGNTKILRSDFKMGSYAPFVSDEITLYFNVEGIKE</sequence>
<evidence type="ECO:0000313" key="4">
    <source>
        <dbReference type="Proteomes" id="UP000275663"/>
    </source>
</evidence>
<dbReference type="EMBL" id="CP034464">
    <property type="protein sequence ID" value="AZP13339.1"/>
    <property type="molecule type" value="Genomic_DNA"/>
</dbReference>
<feature type="chain" id="PRO_5019278290" evidence="1">
    <location>
        <begin position="21"/>
        <end position="188"/>
    </location>
</feature>
<dbReference type="Pfam" id="PF04264">
    <property type="entry name" value="YceI"/>
    <property type="match status" value="1"/>
</dbReference>
<keyword evidence="4" id="KW-1185">Reference proteome</keyword>
<accession>A0A3S9HMN0</accession>
<dbReference type="Proteomes" id="UP000275663">
    <property type="component" value="Chromosome"/>
</dbReference>
<dbReference type="KEGG" id="upv:EJN92_15870"/>
<feature type="signal peptide" evidence="1">
    <location>
        <begin position="1"/>
        <end position="20"/>
    </location>
</feature>
<dbReference type="InterPro" id="IPR007372">
    <property type="entry name" value="Lipid/polyisoprenoid-bd_YceI"/>
</dbReference>
<feature type="domain" description="Lipid/polyisoprenoid-binding YceI-like" evidence="2">
    <location>
        <begin position="23"/>
        <end position="186"/>
    </location>
</feature>
<dbReference type="SUPFAM" id="SSF101874">
    <property type="entry name" value="YceI-like"/>
    <property type="match status" value="1"/>
</dbReference>
<organism evidence="3 4">
    <name type="scientific">Undibacterium parvum</name>
    <dbReference type="NCBI Taxonomy" id="401471"/>
    <lineage>
        <taxon>Bacteria</taxon>
        <taxon>Pseudomonadati</taxon>
        <taxon>Pseudomonadota</taxon>
        <taxon>Betaproteobacteria</taxon>
        <taxon>Burkholderiales</taxon>
        <taxon>Oxalobacteraceae</taxon>
        <taxon>Undibacterium</taxon>
    </lineage>
</organism>
<reference evidence="3 4" key="1">
    <citation type="journal article" date="2011" name="Int. J. Syst. Evol. Microbiol.">
        <title>Description of Undibacterium oligocarboniphilum sp. nov., isolated from purified water, and Undibacterium pigrum strain CCUG 49012 as the type strain of Undibacterium parvum sp. nov., and emended descriptions of the genus Undibacterium and the species Undibacterium pigrum.</title>
        <authorList>
            <person name="Eder W."/>
            <person name="Wanner G."/>
            <person name="Ludwig W."/>
            <person name="Busse H.J."/>
            <person name="Ziemke-Kageler F."/>
            <person name="Lang E."/>
        </authorList>
    </citation>
    <scope>NUCLEOTIDE SEQUENCE [LARGE SCALE GENOMIC DNA]</scope>
    <source>
        <strain evidence="3 4">DSM 23061</strain>
    </source>
</reference>
<dbReference type="PANTHER" id="PTHR34406">
    <property type="entry name" value="PROTEIN YCEI"/>
    <property type="match status" value="1"/>
</dbReference>